<evidence type="ECO:0000259" key="27">
    <source>
        <dbReference type="PROSITE" id="PS50835"/>
    </source>
</evidence>
<keyword evidence="5" id="KW-0037">Angiogenesis</keyword>
<dbReference type="SMART" id="SM00219">
    <property type="entry name" value="TyrKc"/>
    <property type="match status" value="1"/>
</dbReference>
<evidence type="ECO:0000256" key="12">
    <source>
        <dbReference type="ARBA" id="ARBA00022840"/>
    </source>
</evidence>
<keyword evidence="12 22" id="KW-0067">ATP-binding</keyword>
<evidence type="ECO:0000256" key="5">
    <source>
        <dbReference type="ARBA" id="ARBA00022657"/>
    </source>
</evidence>
<dbReference type="Gene3D" id="1.10.510.10">
    <property type="entry name" value="Transferase(Phosphotransferase) domain 1"/>
    <property type="match status" value="1"/>
</dbReference>
<dbReference type="FunFam" id="3.30.200.20:FF:000041">
    <property type="entry name" value="Vascular endothelial growth factor receptor 2"/>
    <property type="match status" value="1"/>
</dbReference>
<evidence type="ECO:0000256" key="17">
    <source>
        <dbReference type="ARBA" id="ARBA00023170"/>
    </source>
</evidence>
<keyword evidence="11" id="KW-0418">Kinase</keyword>
<evidence type="ECO:0000256" key="7">
    <source>
        <dbReference type="ARBA" id="ARBA00022692"/>
    </source>
</evidence>
<dbReference type="InterPro" id="IPR011009">
    <property type="entry name" value="Kinase-like_dom_sf"/>
</dbReference>
<dbReference type="GO" id="GO:0045446">
    <property type="term" value="P:endothelial cell differentiation"/>
    <property type="evidence" value="ECO:0007669"/>
    <property type="project" value="TreeGrafter"/>
</dbReference>
<dbReference type="Gene3D" id="3.30.200.20">
    <property type="entry name" value="Phosphorylase Kinase, domain 1"/>
    <property type="match status" value="1"/>
</dbReference>
<keyword evidence="23" id="KW-0460">Magnesium</keyword>
<dbReference type="SMART" id="SM00408">
    <property type="entry name" value="IGc2"/>
    <property type="match status" value="2"/>
</dbReference>
<evidence type="ECO:0000256" key="19">
    <source>
        <dbReference type="ARBA" id="ARBA00023319"/>
    </source>
</evidence>
<feature type="binding site" evidence="22">
    <location>
        <position position="659"/>
    </location>
    <ligand>
        <name>ATP</name>
        <dbReference type="ChEBI" id="CHEBI:30616"/>
    </ligand>
</feature>
<dbReference type="PROSITE" id="PS00107">
    <property type="entry name" value="PROTEIN_KINASE_ATP"/>
    <property type="match status" value="1"/>
</dbReference>
<evidence type="ECO:0000256" key="6">
    <source>
        <dbReference type="ARBA" id="ARBA00022679"/>
    </source>
</evidence>
<dbReference type="GO" id="GO:0016477">
    <property type="term" value="P:cell migration"/>
    <property type="evidence" value="ECO:0007669"/>
    <property type="project" value="TreeGrafter"/>
</dbReference>
<dbReference type="GO" id="GO:0045766">
    <property type="term" value="P:positive regulation of angiogenesis"/>
    <property type="evidence" value="ECO:0007669"/>
    <property type="project" value="TreeGrafter"/>
</dbReference>
<keyword evidence="8" id="KW-0732">Signal</keyword>
<dbReference type="InterPro" id="IPR050122">
    <property type="entry name" value="RTK"/>
</dbReference>
<organism evidence="28 29">
    <name type="scientific">Sinocyclocheilus rhinocerous</name>
    <dbReference type="NCBI Taxonomy" id="307959"/>
    <lineage>
        <taxon>Eukaryota</taxon>
        <taxon>Metazoa</taxon>
        <taxon>Chordata</taxon>
        <taxon>Craniata</taxon>
        <taxon>Vertebrata</taxon>
        <taxon>Euteleostomi</taxon>
        <taxon>Actinopterygii</taxon>
        <taxon>Neopterygii</taxon>
        <taxon>Teleostei</taxon>
        <taxon>Ostariophysi</taxon>
        <taxon>Cypriniformes</taxon>
        <taxon>Cyprinidae</taxon>
        <taxon>Cyprininae</taxon>
        <taxon>Sinocyclocheilus</taxon>
    </lineage>
</organism>
<feature type="domain" description="Ig-like" evidence="27">
    <location>
        <begin position="1"/>
        <end position="82"/>
    </location>
</feature>
<evidence type="ECO:0000256" key="13">
    <source>
        <dbReference type="ARBA" id="ARBA00022989"/>
    </source>
</evidence>
<keyword evidence="3" id="KW-1003">Cell membrane</keyword>
<evidence type="ECO:0000256" key="8">
    <source>
        <dbReference type="ARBA" id="ARBA00022729"/>
    </source>
</evidence>
<evidence type="ECO:0000256" key="10">
    <source>
        <dbReference type="ARBA" id="ARBA00022741"/>
    </source>
</evidence>
<dbReference type="GO" id="GO:0001525">
    <property type="term" value="P:angiogenesis"/>
    <property type="evidence" value="ECO:0007669"/>
    <property type="project" value="UniProtKB-KW"/>
</dbReference>
<keyword evidence="13" id="KW-1133">Transmembrane helix</keyword>
<dbReference type="Ensembl" id="ENSSRHT00000079875.1">
    <property type="protein sequence ID" value="ENSSRHP00000077760.1"/>
    <property type="gene ID" value="ENSSRHG00000038572.1"/>
</dbReference>
<dbReference type="SMART" id="SM00409">
    <property type="entry name" value="IG"/>
    <property type="match status" value="4"/>
</dbReference>
<dbReference type="AlphaFoldDB" id="A0A673LHN7"/>
<feature type="binding site" evidence="22">
    <location>
        <begin position="468"/>
        <end position="475"/>
    </location>
    <ligand>
        <name>ATP</name>
        <dbReference type="ChEBI" id="CHEBI:30616"/>
    </ligand>
</feature>
<dbReference type="InterPro" id="IPR036179">
    <property type="entry name" value="Ig-like_dom_sf"/>
</dbReference>
<evidence type="ECO:0000256" key="4">
    <source>
        <dbReference type="ARBA" id="ARBA00022553"/>
    </source>
</evidence>
<dbReference type="InterPro" id="IPR008266">
    <property type="entry name" value="Tyr_kinase_AS"/>
</dbReference>
<keyword evidence="14" id="KW-0472">Membrane</keyword>
<feature type="domain" description="Protein kinase" evidence="26">
    <location>
        <begin position="461"/>
        <end position="791"/>
    </location>
</feature>
<evidence type="ECO:0000256" key="24">
    <source>
        <dbReference type="PROSITE-ProRule" id="PRU10141"/>
    </source>
</evidence>
<feature type="binding site" evidence="23">
    <location>
        <position position="660"/>
    </location>
    <ligand>
        <name>Mg(2+)</name>
        <dbReference type="ChEBI" id="CHEBI:18420"/>
    </ligand>
</feature>
<gene>
    <name evidence="28" type="primary">LOC107744528</name>
</gene>
<comment type="similarity">
    <text evidence="25">Belongs to the protein kinase superfamily. Tyr protein kinase family. CSF-1/PDGF receptor subfamily.</text>
</comment>
<comment type="subcellular location">
    <subcellularLocation>
        <location evidence="1">Cell membrane</location>
        <topology evidence="1">Single-pass type I membrane protein</topology>
    </subcellularLocation>
    <subcellularLocation>
        <location evidence="25">Membrane</location>
        <topology evidence="25">Single-pass type I membrane protein</topology>
    </subcellularLocation>
</comment>
<keyword evidence="19 25" id="KW-0393">Immunoglobulin domain</keyword>
<dbReference type="PROSITE" id="PS50835">
    <property type="entry name" value="IG_LIKE"/>
    <property type="match status" value="4"/>
</dbReference>
<dbReference type="InterPro" id="IPR003598">
    <property type="entry name" value="Ig_sub2"/>
</dbReference>
<evidence type="ECO:0000256" key="9">
    <source>
        <dbReference type="ARBA" id="ARBA00022737"/>
    </source>
</evidence>
<dbReference type="PROSITE" id="PS00240">
    <property type="entry name" value="RECEPTOR_TYR_KIN_III"/>
    <property type="match status" value="1"/>
</dbReference>
<evidence type="ECO:0000256" key="14">
    <source>
        <dbReference type="ARBA" id="ARBA00023136"/>
    </source>
</evidence>
<feature type="domain" description="Ig-like" evidence="27">
    <location>
        <begin position="296"/>
        <end position="380"/>
    </location>
</feature>
<dbReference type="FunFam" id="2.60.40.10:FF:000143">
    <property type="entry name" value="Vascular endothelial growth factor receptor 3"/>
    <property type="match status" value="1"/>
</dbReference>
<dbReference type="InterPro" id="IPR013783">
    <property type="entry name" value="Ig-like_fold"/>
</dbReference>
<keyword evidence="15" id="KW-0829">Tyrosine-protein kinase</keyword>
<dbReference type="PANTHER" id="PTHR24416">
    <property type="entry name" value="TYROSINE-PROTEIN KINASE RECEPTOR"/>
    <property type="match status" value="1"/>
</dbReference>
<evidence type="ECO:0000256" key="18">
    <source>
        <dbReference type="ARBA" id="ARBA00023180"/>
    </source>
</evidence>
<dbReference type="InterPro" id="IPR055229">
    <property type="entry name" value="VEGFR1-3_5th"/>
</dbReference>
<evidence type="ECO:0000256" key="21">
    <source>
        <dbReference type="PIRSR" id="PIRSR000615-1"/>
    </source>
</evidence>
<reference evidence="28" key="2">
    <citation type="submission" date="2025-09" db="UniProtKB">
        <authorList>
            <consortium name="Ensembl"/>
        </authorList>
    </citation>
    <scope>IDENTIFICATION</scope>
</reference>
<feature type="active site" description="Proton acceptor" evidence="21">
    <location>
        <position position="655"/>
    </location>
</feature>
<protein>
    <recommendedName>
        <fullName evidence="2">receptor protein-tyrosine kinase</fullName>
        <ecNumber evidence="2">2.7.10.1</ecNumber>
    </recommendedName>
</protein>
<dbReference type="InterPro" id="IPR041348">
    <property type="entry name" value="VEGFR-2_TMD"/>
</dbReference>
<evidence type="ECO:0000256" key="16">
    <source>
        <dbReference type="ARBA" id="ARBA00023157"/>
    </source>
</evidence>
<comment type="catalytic activity">
    <reaction evidence="20">
        <text>L-tyrosyl-[protein] + ATP = O-phospho-L-tyrosyl-[protein] + ADP + H(+)</text>
        <dbReference type="Rhea" id="RHEA:10596"/>
        <dbReference type="Rhea" id="RHEA-COMP:10136"/>
        <dbReference type="Rhea" id="RHEA-COMP:20101"/>
        <dbReference type="ChEBI" id="CHEBI:15378"/>
        <dbReference type="ChEBI" id="CHEBI:30616"/>
        <dbReference type="ChEBI" id="CHEBI:46858"/>
        <dbReference type="ChEBI" id="CHEBI:61978"/>
        <dbReference type="ChEBI" id="CHEBI:456216"/>
        <dbReference type="EC" id="2.7.10.1"/>
    </reaction>
</comment>
<keyword evidence="29" id="KW-1185">Reference proteome</keyword>
<keyword evidence="10 22" id="KW-0547">Nucleotide-binding</keyword>
<evidence type="ECO:0000256" key="11">
    <source>
        <dbReference type="ARBA" id="ARBA00022777"/>
    </source>
</evidence>
<evidence type="ECO:0000256" key="3">
    <source>
        <dbReference type="ARBA" id="ARBA00022475"/>
    </source>
</evidence>
<evidence type="ECO:0000259" key="26">
    <source>
        <dbReference type="PROSITE" id="PS50011"/>
    </source>
</evidence>
<dbReference type="InterPro" id="IPR013098">
    <property type="entry name" value="Ig_I-set"/>
</dbReference>
<dbReference type="GO" id="GO:0046872">
    <property type="term" value="F:metal ion binding"/>
    <property type="evidence" value="ECO:0007669"/>
    <property type="project" value="UniProtKB-KW"/>
</dbReference>
<dbReference type="InterPro" id="IPR007110">
    <property type="entry name" value="Ig-like_dom"/>
</dbReference>
<dbReference type="Pfam" id="PF22971">
    <property type="entry name" value="Ig_VEGFR-1-like_5th"/>
    <property type="match status" value="1"/>
</dbReference>
<dbReference type="PROSITE" id="PS00109">
    <property type="entry name" value="PROTEIN_KINASE_TYR"/>
    <property type="match status" value="1"/>
</dbReference>
<evidence type="ECO:0000256" key="25">
    <source>
        <dbReference type="RuleBase" id="RU000311"/>
    </source>
</evidence>
<evidence type="ECO:0000256" key="15">
    <source>
        <dbReference type="ARBA" id="ARBA00023137"/>
    </source>
</evidence>
<dbReference type="Pfam" id="PF07679">
    <property type="entry name" value="I-set"/>
    <property type="match status" value="1"/>
</dbReference>
<keyword evidence="18" id="KW-0325">Glycoprotein</keyword>
<dbReference type="InterPro" id="IPR017441">
    <property type="entry name" value="Protein_kinase_ATP_BS"/>
</dbReference>
<feature type="domain" description="Ig-like" evidence="27">
    <location>
        <begin position="91"/>
        <end position="203"/>
    </location>
</feature>
<dbReference type="GO" id="GO:0019838">
    <property type="term" value="F:growth factor binding"/>
    <property type="evidence" value="ECO:0007669"/>
    <property type="project" value="TreeGrafter"/>
</dbReference>
<dbReference type="FunFam" id="1.10.510.10:FF:002412">
    <property type="match status" value="1"/>
</dbReference>
<keyword evidence="17 25" id="KW-0675">Receptor</keyword>
<dbReference type="PRINTS" id="PR01832">
    <property type="entry name" value="VEGFRECEPTOR"/>
</dbReference>
<feature type="domain" description="Ig-like" evidence="27">
    <location>
        <begin position="205"/>
        <end position="293"/>
    </location>
</feature>
<feature type="binding site" evidence="23">
    <location>
        <position position="673"/>
    </location>
    <ligand>
        <name>Mg(2+)</name>
        <dbReference type="ChEBI" id="CHEBI:18420"/>
    </ligand>
</feature>
<dbReference type="CDD" id="cd00096">
    <property type="entry name" value="Ig"/>
    <property type="match status" value="1"/>
</dbReference>
<dbReference type="GO" id="GO:0005524">
    <property type="term" value="F:ATP binding"/>
    <property type="evidence" value="ECO:0007669"/>
    <property type="project" value="UniProtKB-UniRule"/>
</dbReference>
<evidence type="ECO:0000256" key="1">
    <source>
        <dbReference type="ARBA" id="ARBA00004251"/>
    </source>
</evidence>
<dbReference type="PIRSF" id="PIRSF000615">
    <property type="entry name" value="TyrPK_CSF1-R"/>
    <property type="match status" value="1"/>
</dbReference>
<dbReference type="EC" id="2.7.10.1" evidence="2"/>
<dbReference type="SUPFAM" id="SSF56112">
    <property type="entry name" value="Protein kinase-like (PK-like)"/>
    <property type="match status" value="1"/>
</dbReference>
<name>A0A673LHN7_9TELE</name>
<dbReference type="InterPro" id="IPR003599">
    <property type="entry name" value="Ig_sub"/>
</dbReference>
<accession>A0A673LHN7</accession>
<evidence type="ECO:0000256" key="23">
    <source>
        <dbReference type="PIRSR" id="PIRSR000615-3"/>
    </source>
</evidence>
<dbReference type="InterPro" id="IPR001245">
    <property type="entry name" value="Ser-Thr/Tyr_kinase_cat_dom"/>
</dbReference>
<dbReference type="GO" id="GO:0043235">
    <property type="term" value="C:receptor complex"/>
    <property type="evidence" value="ECO:0007669"/>
    <property type="project" value="TreeGrafter"/>
</dbReference>
<evidence type="ECO:0000313" key="28">
    <source>
        <dbReference type="Ensembl" id="ENSSRHP00000077760.1"/>
    </source>
</evidence>
<feature type="binding site" evidence="22 24">
    <location>
        <position position="495"/>
    </location>
    <ligand>
        <name>ATP</name>
        <dbReference type="ChEBI" id="CHEBI:30616"/>
    </ligand>
</feature>
<reference evidence="28" key="1">
    <citation type="submission" date="2025-08" db="UniProtKB">
        <authorList>
            <consortium name="Ensembl"/>
        </authorList>
    </citation>
    <scope>IDENTIFICATION</scope>
</reference>
<sequence length="942" mass="106234">TLILNCSAETTYNGIIDFEWQFPNGRVSYQEMIRYGVAISENSTCYETAGYSLTIKQVRQKDAGIFTIALSNQERGLYRNLSYRLDVRMKPKIFEEDVAPGGPQAYKYNEGHQLTCTAFGIPMPNITWFWQPFNSTQKKILIFVTVHIQIYFESTGLLFSILHQIKDCITSNHISFILMVETATVSGIYSCTAKNELGNRTMRIPFYVYSKWTIGPSTAVAGDDVTLTCRGTRYRYDRLHWYGPQGHIVPKGQTTLQIEPYTISLSIKLPNVSRNHTLGYECQALNINSNKVRQRPTMMQNLTNQDVNSSSTLTLACLAKGMPEPDIKWYKDKTPVTEGPGITLKDGVLIIERVKKDDEGIYECRASNDRGEAKTSAVITVVGEDGKPNIEVIILVSTGAVATFLWIMLILFIRKLRKPSSADLKTGYLSIIMDPDQIPLDEQCDRLPYDSNKWEFPRDRLRLGKTLGHGAFGKVVEASAFGIDKISTCKTVAVKMLKAGATNNEWRALMSELKILIHIGHHLNVVNLLGACTKRGGPLMIIVEYCKYGNLSNYLRSRRGDFVVYKSQDGKALRSSSGCDLSELIKRRLESVASTGSSASSGFIEDKSYCDSEEEEEEQEDLYKKVLTLEDLICYSFQVAKGMEFLASRKCIHRDLAARNILLSENNVVKICDFGLARDVYKDPDYVRKGDARLPLKWMAPEAIFDKIYTTQSDVWSFGVLMWEIFSLGASPYPGLHIDEEFCCRLKEGTRMKAPEYSSSEIYQTMLDCWHGEPSKRPTFTELVERLGDLLQASVQQEGKHYIPINTALLTKADPSNLIFDAFRNIKIRPASVKTFDEVIMENGTNKLHEESQSDSGIGLSSDDLKTLKRLESLARPRSFMARAMKSKSKESVLLEGEKEKYPQLVPSLDLSLEDSSLDPELECHSPPPDYNYVVRYSTPPV</sequence>
<dbReference type="InterPro" id="IPR000719">
    <property type="entry name" value="Prot_kinase_dom"/>
</dbReference>
<keyword evidence="7 25" id="KW-0812">Transmembrane</keyword>
<dbReference type="GO" id="GO:0005886">
    <property type="term" value="C:plasma membrane"/>
    <property type="evidence" value="ECO:0007669"/>
    <property type="project" value="UniProtKB-SubCell"/>
</dbReference>
<evidence type="ECO:0000313" key="29">
    <source>
        <dbReference type="Proteomes" id="UP000472270"/>
    </source>
</evidence>
<dbReference type="Proteomes" id="UP000472270">
    <property type="component" value="Unassembled WGS sequence"/>
</dbReference>
<evidence type="ECO:0000256" key="2">
    <source>
        <dbReference type="ARBA" id="ARBA00011902"/>
    </source>
</evidence>
<keyword evidence="23" id="KW-0479">Metal-binding</keyword>
<dbReference type="PANTHER" id="PTHR24416:SF552">
    <property type="entry name" value="RECEPTOR PROTEIN-TYROSINE KINASE"/>
    <property type="match status" value="1"/>
</dbReference>
<dbReference type="GO" id="GO:0043408">
    <property type="term" value="P:regulation of MAPK cascade"/>
    <property type="evidence" value="ECO:0007669"/>
    <property type="project" value="TreeGrafter"/>
</dbReference>
<dbReference type="Pfam" id="PF17988">
    <property type="entry name" value="VEGFR-2_TMD"/>
    <property type="match status" value="1"/>
</dbReference>
<evidence type="ECO:0000256" key="20">
    <source>
        <dbReference type="ARBA" id="ARBA00051243"/>
    </source>
</evidence>
<dbReference type="InterPro" id="IPR001824">
    <property type="entry name" value="Tyr_kinase_rcpt_3_CS"/>
</dbReference>
<dbReference type="InterPro" id="IPR020635">
    <property type="entry name" value="Tyr_kinase_cat_dom"/>
</dbReference>
<dbReference type="Gene3D" id="2.60.40.10">
    <property type="entry name" value="Immunoglobulins"/>
    <property type="match status" value="4"/>
</dbReference>
<evidence type="ECO:0000256" key="22">
    <source>
        <dbReference type="PIRSR" id="PIRSR000615-2"/>
    </source>
</evidence>
<dbReference type="Pfam" id="PF07714">
    <property type="entry name" value="PK_Tyr_Ser-Thr"/>
    <property type="match status" value="1"/>
</dbReference>
<proteinExistence type="inferred from homology"/>
<dbReference type="GO" id="GO:0030335">
    <property type="term" value="P:positive regulation of cell migration"/>
    <property type="evidence" value="ECO:0007669"/>
    <property type="project" value="TreeGrafter"/>
</dbReference>
<keyword evidence="6" id="KW-0808">Transferase</keyword>
<dbReference type="SUPFAM" id="SSF48726">
    <property type="entry name" value="Immunoglobulin"/>
    <property type="match status" value="4"/>
</dbReference>
<keyword evidence="16" id="KW-1015">Disulfide bond</keyword>
<keyword evidence="4" id="KW-0597">Phosphoprotein</keyword>
<keyword evidence="9" id="KW-0677">Repeat</keyword>
<dbReference type="GO" id="GO:0005021">
    <property type="term" value="F:vascular endothelial growth factor receptor activity"/>
    <property type="evidence" value="ECO:0007669"/>
    <property type="project" value="TreeGrafter"/>
</dbReference>
<dbReference type="PROSITE" id="PS50011">
    <property type="entry name" value="PROTEIN_KINASE_DOM"/>
    <property type="match status" value="1"/>
</dbReference>